<proteinExistence type="predicted"/>
<sequence>MDGSRNSSCHEWIPPTGLTVVVNPDEPCMDIIFVHGFTGHPERTWTHKRGDVRHQPHYDDELVEPISKIRKLAPFSRSRREDFHTALYWPRDLIPLTTPMHES</sequence>
<organism evidence="1 2">
    <name type="scientific">Zopfia rhizophila CBS 207.26</name>
    <dbReference type="NCBI Taxonomy" id="1314779"/>
    <lineage>
        <taxon>Eukaryota</taxon>
        <taxon>Fungi</taxon>
        <taxon>Dikarya</taxon>
        <taxon>Ascomycota</taxon>
        <taxon>Pezizomycotina</taxon>
        <taxon>Dothideomycetes</taxon>
        <taxon>Dothideomycetes incertae sedis</taxon>
        <taxon>Zopfiaceae</taxon>
        <taxon>Zopfia</taxon>
    </lineage>
</organism>
<evidence type="ECO:0000313" key="2">
    <source>
        <dbReference type="Proteomes" id="UP000800200"/>
    </source>
</evidence>
<protein>
    <submittedName>
        <fullName evidence="1">Uncharacterized protein</fullName>
    </submittedName>
</protein>
<accession>A0A6A6DM37</accession>
<dbReference type="OrthoDB" id="5086500at2759"/>
<gene>
    <name evidence="1" type="ORF">K469DRAFT_718208</name>
</gene>
<dbReference type="AlphaFoldDB" id="A0A6A6DM37"/>
<name>A0A6A6DM37_9PEZI</name>
<keyword evidence="2" id="KW-1185">Reference proteome</keyword>
<dbReference type="EMBL" id="ML994674">
    <property type="protein sequence ID" value="KAF2178676.1"/>
    <property type="molecule type" value="Genomic_DNA"/>
</dbReference>
<dbReference type="Proteomes" id="UP000800200">
    <property type="component" value="Unassembled WGS sequence"/>
</dbReference>
<reference evidence="1" key="1">
    <citation type="journal article" date="2020" name="Stud. Mycol.">
        <title>101 Dothideomycetes genomes: a test case for predicting lifestyles and emergence of pathogens.</title>
        <authorList>
            <person name="Haridas S."/>
            <person name="Albert R."/>
            <person name="Binder M."/>
            <person name="Bloem J."/>
            <person name="Labutti K."/>
            <person name="Salamov A."/>
            <person name="Andreopoulos B."/>
            <person name="Baker S."/>
            <person name="Barry K."/>
            <person name="Bills G."/>
            <person name="Bluhm B."/>
            <person name="Cannon C."/>
            <person name="Castanera R."/>
            <person name="Culley D."/>
            <person name="Daum C."/>
            <person name="Ezra D."/>
            <person name="Gonzalez J."/>
            <person name="Henrissat B."/>
            <person name="Kuo A."/>
            <person name="Liang C."/>
            <person name="Lipzen A."/>
            <person name="Lutzoni F."/>
            <person name="Magnuson J."/>
            <person name="Mondo S."/>
            <person name="Nolan M."/>
            <person name="Ohm R."/>
            <person name="Pangilinan J."/>
            <person name="Park H.-J."/>
            <person name="Ramirez L."/>
            <person name="Alfaro M."/>
            <person name="Sun H."/>
            <person name="Tritt A."/>
            <person name="Yoshinaga Y."/>
            <person name="Zwiers L.-H."/>
            <person name="Turgeon B."/>
            <person name="Goodwin S."/>
            <person name="Spatafora J."/>
            <person name="Crous P."/>
            <person name="Grigoriev I."/>
        </authorList>
    </citation>
    <scope>NUCLEOTIDE SEQUENCE</scope>
    <source>
        <strain evidence="1">CBS 207.26</strain>
    </source>
</reference>
<evidence type="ECO:0000313" key="1">
    <source>
        <dbReference type="EMBL" id="KAF2178676.1"/>
    </source>
</evidence>